<name>A0A8S0VBY8_OLEEU</name>
<dbReference type="Gene3D" id="1.10.520.10">
    <property type="match status" value="1"/>
</dbReference>
<evidence type="ECO:0000256" key="7">
    <source>
        <dbReference type="ARBA" id="ARBA00023002"/>
    </source>
</evidence>
<evidence type="ECO:0000256" key="12">
    <source>
        <dbReference type="RuleBase" id="RU004241"/>
    </source>
</evidence>
<dbReference type="GO" id="GO:0006979">
    <property type="term" value="P:response to oxidative stress"/>
    <property type="evidence" value="ECO:0007669"/>
    <property type="project" value="InterPro"/>
</dbReference>
<keyword evidence="7" id="KW-0560">Oxidoreductase</keyword>
<keyword evidence="15" id="KW-1185">Reference proteome</keyword>
<dbReference type="PANTHER" id="PTHR31517:SF80">
    <property type="entry name" value="PEROXIDASE"/>
    <property type="match status" value="1"/>
</dbReference>
<evidence type="ECO:0000256" key="11">
    <source>
        <dbReference type="PIRSR" id="PIRSR600823-5"/>
    </source>
</evidence>
<keyword evidence="4" id="KW-0349">Heme</keyword>
<dbReference type="PROSITE" id="PS50873">
    <property type="entry name" value="PEROXIDASE_4"/>
    <property type="match status" value="1"/>
</dbReference>
<feature type="binding site" evidence="10">
    <location>
        <position position="75"/>
    </location>
    <ligand>
        <name>Ca(2+)</name>
        <dbReference type="ChEBI" id="CHEBI:29108"/>
        <label>2</label>
    </ligand>
</feature>
<feature type="binding site" description="axial binding residue" evidence="10">
    <location>
        <position position="25"/>
    </location>
    <ligand>
        <name>heme b</name>
        <dbReference type="ChEBI" id="CHEBI:60344"/>
    </ligand>
    <ligandPart>
        <name>Fe</name>
        <dbReference type="ChEBI" id="CHEBI:18248"/>
    </ligandPart>
</feature>
<reference evidence="14 15" key="1">
    <citation type="submission" date="2019-12" db="EMBL/GenBank/DDBJ databases">
        <authorList>
            <person name="Alioto T."/>
            <person name="Alioto T."/>
            <person name="Gomez Garrido J."/>
        </authorList>
    </citation>
    <scope>NUCLEOTIDE SEQUENCE [LARGE SCALE GENOMIC DNA]</scope>
</reference>
<keyword evidence="5 10" id="KW-0479">Metal-binding</keyword>
<dbReference type="SUPFAM" id="SSF48113">
    <property type="entry name" value="Heme-dependent peroxidases"/>
    <property type="match status" value="1"/>
</dbReference>
<dbReference type="InterPro" id="IPR000823">
    <property type="entry name" value="Peroxidase_pln"/>
</dbReference>
<dbReference type="GO" id="GO:0020037">
    <property type="term" value="F:heme binding"/>
    <property type="evidence" value="ECO:0007669"/>
    <property type="project" value="InterPro"/>
</dbReference>
<evidence type="ECO:0000256" key="8">
    <source>
        <dbReference type="ARBA" id="ARBA00023004"/>
    </source>
</evidence>
<evidence type="ECO:0000256" key="2">
    <source>
        <dbReference type="ARBA" id="ARBA00012313"/>
    </source>
</evidence>
<comment type="caution">
    <text evidence="14">The sequence shown here is derived from an EMBL/GenBank/DDBJ whole genome shotgun (WGS) entry which is preliminary data.</text>
</comment>
<evidence type="ECO:0000256" key="9">
    <source>
        <dbReference type="ARBA" id="ARBA00023157"/>
    </source>
</evidence>
<dbReference type="GO" id="GO:0046872">
    <property type="term" value="F:metal ion binding"/>
    <property type="evidence" value="ECO:0007669"/>
    <property type="project" value="UniProtKB-KW"/>
</dbReference>
<dbReference type="AlphaFoldDB" id="A0A8S0VBY8"/>
<dbReference type="GO" id="GO:0140825">
    <property type="term" value="F:lactoperoxidase activity"/>
    <property type="evidence" value="ECO:0007669"/>
    <property type="project" value="UniProtKB-EC"/>
</dbReference>
<dbReference type="EC" id="1.11.1.7" evidence="2"/>
<dbReference type="Gene3D" id="1.10.420.10">
    <property type="entry name" value="Peroxidase, domain 2"/>
    <property type="match status" value="1"/>
</dbReference>
<dbReference type="Proteomes" id="UP000594638">
    <property type="component" value="Unassembled WGS sequence"/>
</dbReference>
<accession>A0A8S0VBY8</accession>
<dbReference type="EMBL" id="CACTIH010009272">
    <property type="protein sequence ID" value="CAA3028827.1"/>
    <property type="molecule type" value="Genomic_DNA"/>
</dbReference>
<keyword evidence="6" id="KW-0732">Signal</keyword>
<comment type="cofactor">
    <cofactor evidence="10">
        <name>heme b</name>
        <dbReference type="ChEBI" id="CHEBI:60344"/>
    </cofactor>
    <text evidence="10">Binds 1 heme b (iron(II)-protoporphyrin IX) group per subunit.</text>
</comment>
<dbReference type="OrthoDB" id="2859658at2759"/>
<comment type="catalytic activity">
    <reaction evidence="1">
        <text>2 a phenolic donor + H2O2 = 2 a phenolic radical donor + 2 H2O</text>
        <dbReference type="Rhea" id="RHEA:56136"/>
        <dbReference type="ChEBI" id="CHEBI:15377"/>
        <dbReference type="ChEBI" id="CHEBI:16240"/>
        <dbReference type="ChEBI" id="CHEBI:139520"/>
        <dbReference type="ChEBI" id="CHEBI:139521"/>
        <dbReference type="EC" id="1.11.1.7"/>
    </reaction>
</comment>
<evidence type="ECO:0000313" key="14">
    <source>
        <dbReference type="EMBL" id="CAA3028827.1"/>
    </source>
</evidence>
<feature type="domain" description="Plant heme peroxidase family profile" evidence="13">
    <location>
        <begin position="1"/>
        <end position="155"/>
    </location>
</feature>
<sequence>MSVVLERFSSIGIDTPGLVALLGAHSVGRTHCVKLVHHLYPEVDPELNPDDVKHMLHKCPDAIPDPKAVHYVKNDRGILMKLDNNYYLNILDNKGLLIVDHRLATDKVTKPYEKKMAKSKDYFFEEFSRTITTLSENNPLTGTKGEIQKRCNLANKLH</sequence>
<proteinExistence type="inferred from homology"/>
<evidence type="ECO:0000259" key="13">
    <source>
        <dbReference type="PROSITE" id="PS50873"/>
    </source>
</evidence>
<comment type="cofactor">
    <cofactor evidence="10">
        <name>Ca(2+)</name>
        <dbReference type="ChEBI" id="CHEBI:29108"/>
    </cofactor>
    <text evidence="10">Binds 2 calcium ions per subunit.</text>
</comment>
<keyword evidence="10" id="KW-0106">Calcium</keyword>
<evidence type="ECO:0000256" key="5">
    <source>
        <dbReference type="ARBA" id="ARBA00022723"/>
    </source>
</evidence>
<comment type="similarity">
    <text evidence="12">Belongs to the peroxidase family.</text>
</comment>
<protein>
    <recommendedName>
        <fullName evidence="2">peroxidase</fullName>
        <ecNumber evidence="2">1.11.1.7</ecNumber>
    </recommendedName>
</protein>
<dbReference type="PRINTS" id="PR00461">
    <property type="entry name" value="PLPEROXIDASE"/>
</dbReference>
<dbReference type="FunFam" id="1.10.420.10:FF:000007">
    <property type="entry name" value="Peroxidase"/>
    <property type="match status" value="1"/>
</dbReference>
<dbReference type="InterPro" id="IPR002016">
    <property type="entry name" value="Haem_peroxidase"/>
</dbReference>
<dbReference type="Gramene" id="OE9A031226T1">
    <property type="protein sequence ID" value="OE9A031226C1"/>
    <property type="gene ID" value="OE9A031226"/>
</dbReference>
<dbReference type="InterPro" id="IPR010255">
    <property type="entry name" value="Haem_peroxidase_sf"/>
</dbReference>
<gene>
    <name evidence="14" type="ORF">OLEA9_A031226</name>
</gene>
<dbReference type="Pfam" id="PF00141">
    <property type="entry name" value="peroxidase"/>
    <property type="match status" value="1"/>
</dbReference>
<evidence type="ECO:0000256" key="1">
    <source>
        <dbReference type="ARBA" id="ARBA00000189"/>
    </source>
</evidence>
<evidence type="ECO:0000256" key="4">
    <source>
        <dbReference type="ARBA" id="ARBA00022617"/>
    </source>
</evidence>
<keyword evidence="9 11" id="KW-1015">Disulfide bond</keyword>
<evidence type="ECO:0000313" key="15">
    <source>
        <dbReference type="Proteomes" id="UP000594638"/>
    </source>
</evidence>
<dbReference type="PANTHER" id="PTHR31517">
    <property type="match status" value="1"/>
</dbReference>
<feature type="disulfide bond" evidence="11">
    <location>
        <begin position="32"/>
        <end position="59"/>
    </location>
</feature>
<keyword evidence="3 14" id="KW-0575">Peroxidase</keyword>
<evidence type="ECO:0000256" key="3">
    <source>
        <dbReference type="ARBA" id="ARBA00022559"/>
    </source>
</evidence>
<evidence type="ECO:0000256" key="10">
    <source>
        <dbReference type="PIRSR" id="PIRSR600823-3"/>
    </source>
</evidence>
<evidence type="ECO:0000256" key="6">
    <source>
        <dbReference type="ARBA" id="ARBA00022729"/>
    </source>
</evidence>
<organism evidence="14 15">
    <name type="scientific">Olea europaea subsp. europaea</name>
    <dbReference type="NCBI Taxonomy" id="158383"/>
    <lineage>
        <taxon>Eukaryota</taxon>
        <taxon>Viridiplantae</taxon>
        <taxon>Streptophyta</taxon>
        <taxon>Embryophyta</taxon>
        <taxon>Tracheophyta</taxon>
        <taxon>Spermatophyta</taxon>
        <taxon>Magnoliopsida</taxon>
        <taxon>eudicotyledons</taxon>
        <taxon>Gunneridae</taxon>
        <taxon>Pentapetalae</taxon>
        <taxon>asterids</taxon>
        <taxon>lamiids</taxon>
        <taxon>Lamiales</taxon>
        <taxon>Oleaceae</taxon>
        <taxon>Oleeae</taxon>
        <taxon>Olea</taxon>
    </lineage>
</organism>
<keyword evidence="8 10" id="KW-0408">Iron</keyword>
<feature type="binding site" evidence="10">
    <location>
        <position position="83"/>
    </location>
    <ligand>
        <name>Ca(2+)</name>
        <dbReference type="ChEBI" id="CHEBI:29108"/>
        <label>2</label>
    </ligand>
</feature>